<dbReference type="Gene3D" id="2.120.10.30">
    <property type="entry name" value="TolB, C-terminal domain"/>
    <property type="match status" value="1"/>
</dbReference>
<gene>
    <name evidence="3" type="ORF">SAMN05421853_10961</name>
</gene>
<keyword evidence="4" id="KW-1185">Reference proteome</keyword>
<dbReference type="Proteomes" id="UP000243106">
    <property type="component" value="Unassembled WGS sequence"/>
</dbReference>
<reference evidence="4" key="1">
    <citation type="submission" date="2016-10" db="EMBL/GenBank/DDBJ databases">
        <authorList>
            <person name="Varghese N."/>
            <person name="Submissions S."/>
        </authorList>
    </citation>
    <scope>NUCLEOTIDE SEQUENCE [LARGE SCALE GENOMIC DNA]</scope>
    <source>
        <strain evidence="4">JCM 10271</strain>
    </source>
</reference>
<dbReference type="AlphaFoldDB" id="A0A1I5ZEQ0"/>
<dbReference type="SUPFAM" id="SSF50952">
    <property type="entry name" value="Soluble quinoprotein glucose dehydrogenase"/>
    <property type="match status" value="1"/>
</dbReference>
<feature type="signal peptide" evidence="1">
    <location>
        <begin position="1"/>
        <end position="24"/>
    </location>
</feature>
<dbReference type="InterPro" id="IPR011041">
    <property type="entry name" value="Quinoprot_gluc/sorb_DH_b-prop"/>
</dbReference>
<evidence type="ECO:0000259" key="2">
    <source>
        <dbReference type="Pfam" id="PF07995"/>
    </source>
</evidence>
<keyword evidence="1" id="KW-0732">Signal</keyword>
<dbReference type="PANTHER" id="PTHR19328:SF75">
    <property type="entry name" value="ALDOSE SUGAR DEHYDROGENASE YLII"/>
    <property type="match status" value="1"/>
</dbReference>
<dbReference type="InterPro" id="IPR012938">
    <property type="entry name" value="Glc/Sorbosone_DH"/>
</dbReference>
<dbReference type="Pfam" id="PF07995">
    <property type="entry name" value="GSDH"/>
    <property type="match status" value="1"/>
</dbReference>
<dbReference type="RefSeq" id="WP_093013114.1">
    <property type="nucleotide sequence ID" value="NZ_FOXV01000009.1"/>
</dbReference>
<dbReference type="InterPro" id="IPR011042">
    <property type="entry name" value="6-blade_b-propeller_TolB-like"/>
</dbReference>
<name>A0A1I5ZEQ0_9RHOB</name>
<dbReference type="EMBL" id="FOXV01000009">
    <property type="protein sequence ID" value="SFQ54607.1"/>
    <property type="molecule type" value="Genomic_DNA"/>
</dbReference>
<organism evidence="3 4">
    <name type="scientific">Roseivivax halotolerans</name>
    <dbReference type="NCBI Taxonomy" id="93684"/>
    <lineage>
        <taxon>Bacteria</taxon>
        <taxon>Pseudomonadati</taxon>
        <taxon>Pseudomonadota</taxon>
        <taxon>Alphaproteobacteria</taxon>
        <taxon>Rhodobacterales</taxon>
        <taxon>Roseobacteraceae</taxon>
        <taxon>Roseivivax</taxon>
    </lineage>
</organism>
<feature type="domain" description="Glucose/Sorbosone dehydrogenase" evidence="2">
    <location>
        <begin position="65"/>
        <end position="395"/>
    </location>
</feature>
<feature type="chain" id="PRO_5017355241" evidence="1">
    <location>
        <begin position="25"/>
        <end position="402"/>
    </location>
</feature>
<sequence>MIYQTRSTLIATALGGLVAVPACAQTFERAERNADFEPAFEEQFRAELVDSAVELSTETVASGLVHPWGIAILPGEDGYIVTERPGQLRHVSEDGTISEPISGVPEVMNERQGGLLDVALAPDFAENRRIYMTYAKPLRGGRNATAAAFGTLSEDMSALEDVNEFFVQEPGSYSPMHFGSRVVFDEDGHVFVTTGEHFGEDERVFAQDLDKTYGKTVRFNLDGTIPDDNPFVDNGDAIPSIWSYGHRNVQGALVMDGTLWAIEHGPAGGDELNVIEAGANYGWPVVSYGQNYDGTPVGSGEPRQEGMEEPVYFWDPVIAPGDMIAYDGEMFGDWQGDLLIGSLNPGGIARLSLSDGRVQEEERILMDLGRVRDVTVDEDGSILAITDFENGEIIRITPAGSS</sequence>
<proteinExistence type="predicted"/>
<accession>A0A1I5ZEQ0</accession>
<evidence type="ECO:0000256" key="1">
    <source>
        <dbReference type="SAM" id="SignalP"/>
    </source>
</evidence>
<protein>
    <submittedName>
        <fullName evidence="3">Glucose/arabinose dehydrogenase, beta-propeller fold</fullName>
    </submittedName>
</protein>
<dbReference type="STRING" id="93684.SAMN05421853_10961"/>
<evidence type="ECO:0000313" key="3">
    <source>
        <dbReference type="EMBL" id="SFQ54607.1"/>
    </source>
</evidence>
<dbReference type="PANTHER" id="PTHR19328">
    <property type="entry name" value="HEDGEHOG-INTERACTING PROTEIN"/>
    <property type="match status" value="1"/>
</dbReference>
<evidence type="ECO:0000313" key="4">
    <source>
        <dbReference type="Proteomes" id="UP000243106"/>
    </source>
</evidence>